<sequence>MLLDLSKVPFSTRGSYMALSWLGKEFQGEEIREGLYFRTVHGSAASSLLARIVPENEGKELKYDIEARPEEVLLKAEGKQCRIAWQDEKTLLFYGNLPFAFEVLTKDRPYTFAQPWKQGDREFYLINCFKGNSRYMLRCQQGELELEQEWKAQSAAGCRLHSKGEEYLIAVEENFEEWRDRGLVYDYHKAVENQKKALESFARSLPSVPEEYQEGAQIAAYVDWSGMVSPCGLLKRESMFMSKNWMCSVWSWDHCFNALALSYHCPKEAWDQFMVMFDFQKRSGNLPDSVNDCKVIHNYCKPPIHGWTLRKLMKNMELSREQITEAYEKLARWTLWWLDCRDENGDGLCEYTHGNDSGWDNSTAFRELPPVTLPDLAAFLVLQMDVLSDLAKSLGKYTDADLWKIQADQMLDRMLKTLFAEGKPLARAGLDMHVVENESLILYLPVILGKRLPADIRENLIHILESDKFKTEYGLATESPRSPEYESDGYWRGPIWAPSTMLILDGLKECGEEEFVREMTRRFCRLVQKSGCAENFDALTGEGLRDRAYTWTASVMLVMAHEYL</sequence>
<dbReference type="InterPro" id="IPR008928">
    <property type="entry name" value="6-hairpin_glycosidase_sf"/>
</dbReference>
<keyword evidence="3" id="KW-0326">Glycosidase</keyword>
<dbReference type="Pfam" id="PF22422">
    <property type="entry name" value="MGH1-like_GH"/>
    <property type="match status" value="1"/>
</dbReference>
<comment type="caution">
    <text evidence="5">The sequence shown here is derived from an EMBL/GenBank/DDBJ whole genome shotgun (WGS) entry which is preliminary data.</text>
</comment>
<evidence type="ECO:0000256" key="1">
    <source>
        <dbReference type="ARBA" id="ARBA00010833"/>
    </source>
</evidence>
<dbReference type="GO" id="GO:0009311">
    <property type="term" value="P:oligosaccharide metabolic process"/>
    <property type="evidence" value="ECO:0007669"/>
    <property type="project" value="InterPro"/>
</dbReference>
<gene>
    <name evidence="5" type="ORF">IAA21_04545</name>
</gene>
<dbReference type="PANTHER" id="PTHR10412:SF11">
    <property type="entry name" value="MANNOSYL-OLIGOSACCHARIDE GLUCOSIDASE"/>
    <property type="match status" value="1"/>
</dbReference>
<evidence type="ECO:0000256" key="2">
    <source>
        <dbReference type="ARBA" id="ARBA00022801"/>
    </source>
</evidence>
<dbReference type="AlphaFoldDB" id="A0A9D2DSC4"/>
<reference evidence="5" key="2">
    <citation type="submission" date="2021-04" db="EMBL/GenBank/DDBJ databases">
        <authorList>
            <person name="Gilroy R."/>
        </authorList>
    </citation>
    <scope>NUCLEOTIDE SEQUENCE</scope>
    <source>
        <strain evidence="5">14324</strain>
    </source>
</reference>
<keyword evidence="2" id="KW-0378">Hydrolase</keyword>
<comment type="similarity">
    <text evidence="1">Belongs to the glycosyl hydrolase 63 family.</text>
</comment>
<dbReference type="InterPro" id="IPR012341">
    <property type="entry name" value="6hp_glycosidase-like_sf"/>
</dbReference>
<protein>
    <submittedName>
        <fullName evidence="5">Glycogen debranching protein</fullName>
    </submittedName>
</protein>
<dbReference type="SUPFAM" id="SSF48208">
    <property type="entry name" value="Six-hairpin glycosidases"/>
    <property type="match status" value="1"/>
</dbReference>
<dbReference type="InterPro" id="IPR054491">
    <property type="entry name" value="MGH1-like_GH"/>
</dbReference>
<evidence type="ECO:0000259" key="4">
    <source>
        <dbReference type="Pfam" id="PF22422"/>
    </source>
</evidence>
<proteinExistence type="inferred from homology"/>
<feature type="domain" description="Mannosylglycerate hydrolase MGH1-like glycoside hydrolase" evidence="4">
    <location>
        <begin position="249"/>
        <end position="552"/>
    </location>
</feature>
<evidence type="ECO:0000313" key="5">
    <source>
        <dbReference type="EMBL" id="HIZ22054.1"/>
    </source>
</evidence>
<reference evidence="5" key="1">
    <citation type="journal article" date="2021" name="PeerJ">
        <title>Extensive microbial diversity within the chicken gut microbiome revealed by metagenomics and culture.</title>
        <authorList>
            <person name="Gilroy R."/>
            <person name="Ravi A."/>
            <person name="Getino M."/>
            <person name="Pursley I."/>
            <person name="Horton D.L."/>
            <person name="Alikhan N.F."/>
            <person name="Baker D."/>
            <person name="Gharbi K."/>
            <person name="Hall N."/>
            <person name="Watson M."/>
            <person name="Adriaenssens E.M."/>
            <person name="Foster-Nyarko E."/>
            <person name="Jarju S."/>
            <person name="Secka A."/>
            <person name="Antonio M."/>
            <person name="Oren A."/>
            <person name="Chaudhuri R.R."/>
            <person name="La Ragione R."/>
            <person name="Hildebrand F."/>
            <person name="Pallen M.J."/>
        </authorList>
    </citation>
    <scope>NUCLEOTIDE SEQUENCE</scope>
    <source>
        <strain evidence="5">14324</strain>
    </source>
</reference>
<evidence type="ECO:0000313" key="6">
    <source>
        <dbReference type="Proteomes" id="UP000824041"/>
    </source>
</evidence>
<dbReference type="Gene3D" id="1.50.10.10">
    <property type="match status" value="1"/>
</dbReference>
<accession>A0A9D2DSC4</accession>
<dbReference type="PANTHER" id="PTHR10412">
    <property type="entry name" value="MANNOSYL-OLIGOSACCHARIDE GLUCOSIDASE"/>
    <property type="match status" value="1"/>
</dbReference>
<organism evidence="5 6">
    <name type="scientific">Candidatus Blautia faecigallinarum</name>
    <dbReference type="NCBI Taxonomy" id="2838488"/>
    <lineage>
        <taxon>Bacteria</taxon>
        <taxon>Bacillati</taxon>
        <taxon>Bacillota</taxon>
        <taxon>Clostridia</taxon>
        <taxon>Lachnospirales</taxon>
        <taxon>Lachnospiraceae</taxon>
        <taxon>Blautia</taxon>
    </lineage>
</organism>
<dbReference type="Proteomes" id="UP000824041">
    <property type="component" value="Unassembled WGS sequence"/>
</dbReference>
<dbReference type="GO" id="GO:0006487">
    <property type="term" value="P:protein N-linked glycosylation"/>
    <property type="evidence" value="ECO:0007669"/>
    <property type="project" value="TreeGrafter"/>
</dbReference>
<name>A0A9D2DSC4_9FIRM</name>
<dbReference type="GO" id="GO:0004573">
    <property type="term" value="F:Glc3Man9GlcNAc2 oligosaccharide glucosidase activity"/>
    <property type="evidence" value="ECO:0007669"/>
    <property type="project" value="InterPro"/>
</dbReference>
<dbReference type="InterPro" id="IPR004888">
    <property type="entry name" value="Glycoside_hydrolase_63"/>
</dbReference>
<dbReference type="EMBL" id="DXBU01000059">
    <property type="protein sequence ID" value="HIZ22054.1"/>
    <property type="molecule type" value="Genomic_DNA"/>
</dbReference>
<evidence type="ECO:0000256" key="3">
    <source>
        <dbReference type="ARBA" id="ARBA00023295"/>
    </source>
</evidence>